<dbReference type="OrthoDB" id="239262at2759"/>
<dbReference type="InterPro" id="IPR019833">
    <property type="entry name" value="Mn/Fe_SOD_BS"/>
</dbReference>
<dbReference type="InterPro" id="IPR036314">
    <property type="entry name" value="SOD_C_sf"/>
</dbReference>
<dbReference type="AlphaFoldDB" id="A0A9C7Q0G4"/>
<dbReference type="InterPro" id="IPR036324">
    <property type="entry name" value="Mn/Fe_SOD_N_sf"/>
</dbReference>
<dbReference type="PANTHER" id="PTHR43595:SF2">
    <property type="entry name" value="SMALL RIBOSOMAL SUBUNIT PROTEIN MS42"/>
    <property type="match status" value="1"/>
</dbReference>
<evidence type="ECO:0000256" key="7">
    <source>
        <dbReference type="RuleBase" id="RU000414"/>
    </source>
</evidence>
<dbReference type="Gene3D" id="3.55.40.20">
    <property type="entry name" value="Iron/manganese superoxide dismutase, C-terminal domain"/>
    <property type="match status" value="1"/>
</dbReference>
<dbReference type="PROSITE" id="PS00088">
    <property type="entry name" value="SOD_MN"/>
    <property type="match status" value="1"/>
</dbReference>
<evidence type="ECO:0000256" key="1">
    <source>
        <dbReference type="ARBA" id="ARBA00008714"/>
    </source>
</evidence>
<evidence type="ECO:0000256" key="5">
    <source>
        <dbReference type="ARBA" id="ARBA00049204"/>
    </source>
</evidence>
<comment type="similarity">
    <text evidence="1 7">Belongs to the iron/manganese superoxide dismutase family.</text>
</comment>
<comment type="function">
    <text evidence="7">Destroys radicals which are normally produced within the cells and which are toxic to biological systems.</text>
</comment>
<keyword evidence="4 7" id="KW-0560">Oxidoreductase</keyword>
<dbReference type="GO" id="GO:0004784">
    <property type="term" value="F:superoxide dismutase activity"/>
    <property type="evidence" value="ECO:0007669"/>
    <property type="project" value="UniProtKB-EC"/>
</dbReference>
<organism evidence="10 11">
    <name type="scientific">Galdieria partita</name>
    <dbReference type="NCBI Taxonomy" id="83374"/>
    <lineage>
        <taxon>Eukaryota</taxon>
        <taxon>Rhodophyta</taxon>
        <taxon>Bangiophyceae</taxon>
        <taxon>Galdieriales</taxon>
        <taxon>Galdieriaceae</taxon>
        <taxon>Galdieria</taxon>
    </lineage>
</organism>
<comment type="catalytic activity">
    <reaction evidence="5 7">
        <text>2 superoxide + 2 H(+) = H2O2 + O2</text>
        <dbReference type="Rhea" id="RHEA:20696"/>
        <dbReference type="ChEBI" id="CHEBI:15378"/>
        <dbReference type="ChEBI" id="CHEBI:15379"/>
        <dbReference type="ChEBI" id="CHEBI:16240"/>
        <dbReference type="ChEBI" id="CHEBI:18421"/>
        <dbReference type="EC" id="1.15.1.1"/>
    </reaction>
</comment>
<dbReference type="EC" id="1.15.1.1" evidence="2 7"/>
<comment type="caution">
    <text evidence="10">The sequence shown here is derived from an EMBL/GenBank/DDBJ whole genome shotgun (WGS) entry which is preliminary data.</text>
</comment>
<dbReference type="SUPFAM" id="SSF46609">
    <property type="entry name" value="Fe,Mn superoxide dismutase (SOD), N-terminal domain"/>
    <property type="match status" value="1"/>
</dbReference>
<evidence type="ECO:0000256" key="3">
    <source>
        <dbReference type="ARBA" id="ARBA00022723"/>
    </source>
</evidence>
<dbReference type="FunFam" id="1.10.287.990:FF:000001">
    <property type="entry name" value="Superoxide dismutase"/>
    <property type="match status" value="1"/>
</dbReference>
<dbReference type="PIRSF" id="PIRSF000349">
    <property type="entry name" value="SODismutase"/>
    <property type="match status" value="1"/>
</dbReference>
<dbReference type="InterPro" id="IPR019832">
    <property type="entry name" value="Mn/Fe_SOD_C"/>
</dbReference>
<feature type="binding site" evidence="6">
    <location>
        <position position="85"/>
    </location>
    <ligand>
        <name>Mn(2+)</name>
        <dbReference type="ChEBI" id="CHEBI:29035"/>
    </ligand>
</feature>
<name>A0A9C7Q0G4_9RHOD</name>
<dbReference type="PANTHER" id="PTHR43595">
    <property type="entry name" value="37S RIBOSOMAL PROTEIN S26, MITOCHONDRIAL"/>
    <property type="match status" value="1"/>
</dbReference>
<dbReference type="Gene3D" id="1.10.287.990">
    <property type="entry name" value="Fe,Mn superoxide dismutase (SOD) domain"/>
    <property type="match status" value="1"/>
</dbReference>
<reference evidence="10" key="1">
    <citation type="journal article" date="2022" name="Proc. Natl. Acad. Sci. U.S.A.">
        <title>Life cycle and functional genomics of the unicellular red alga Galdieria for elucidating algal and plant evolution and industrial use.</title>
        <authorList>
            <person name="Hirooka S."/>
            <person name="Itabashi T."/>
            <person name="Ichinose T.M."/>
            <person name="Onuma R."/>
            <person name="Fujiwara T."/>
            <person name="Yamashita S."/>
            <person name="Jong L.W."/>
            <person name="Tomita R."/>
            <person name="Iwane A.H."/>
            <person name="Miyagishima S.Y."/>
        </authorList>
    </citation>
    <scope>NUCLEOTIDE SEQUENCE</scope>
    <source>
        <strain evidence="10">NBRC 102759</strain>
    </source>
</reference>
<evidence type="ECO:0000259" key="8">
    <source>
        <dbReference type="Pfam" id="PF00081"/>
    </source>
</evidence>
<feature type="domain" description="Manganese/iron superoxide dismutase C-terminal" evidence="9">
    <location>
        <begin position="102"/>
        <end position="207"/>
    </location>
</feature>
<dbReference type="Proteomes" id="UP001061958">
    <property type="component" value="Unassembled WGS sequence"/>
</dbReference>
<feature type="binding site" evidence="6">
    <location>
        <position position="175"/>
    </location>
    <ligand>
        <name>Mn(2+)</name>
        <dbReference type="ChEBI" id="CHEBI:29035"/>
    </ligand>
</feature>
<dbReference type="InterPro" id="IPR019831">
    <property type="entry name" value="Mn/Fe_SOD_N"/>
</dbReference>
<keyword evidence="11" id="KW-1185">Reference proteome</keyword>
<dbReference type="SUPFAM" id="SSF54719">
    <property type="entry name" value="Fe,Mn superoxide dismutase (SOD), C-terminal domain"/>
    <property type="match status" value="1"/>
</dbReference>
<sequence length="225" mass="25145">MSKFALPALPYDYSALEPHIDTMTMNVHHKGHHQTYVNNLNGAIQGEHGGQFKGLSIENVQRNAVKAPDAIKTVVRNNGGGHYNHSLFWTLMAPTGSANSAPHGDLKQALEAEFGSVDEFKNKFNAAAAGRFGSGWAWLCMDRSGKLFICSTPNQDNPLMEGISEHVGIPILGLDVWEHAYYLKYQNRRPEYIAAWWNVVNWDKVVENYNHAKQQKTPVFDVPLA</sequence>
<evidence type="ECO:0000313" key="10">
    <source>
        <dbReference type="EMBL" id="GJQ13232.1"/>
    </source>
</evidence>
<dbReference type="PRINTS" id="PR01703">
    <property type="entry name" value="MNSODISMTASE"/>
</dbReference>
<dbReference type="InterPro" id="IPR001189">
    <property type="entry name" value="Mn/Fe_SOD"/>
</dbReference>
<keyword evidence="3 6" id="KW-0479">Metal-binding</keyword>
<dbReference type="Pfam" id="PF02777">
    <property type="entry name" value="Sod_Fe_C"/>
    <property type="match status" value="1"/>
</dbReference>
<dbReference type="Pfam" id="PF00081">
    <property type="entry name" value="Sod_Fe_N"/>
    <property type="match status" value="1"/>
</dbReference>
<protein>
    <recommendedName>
        <fullName evidence="2 7">Superoxide dismutase</fullName>
        <ecNumber evidence="2 7">1.15.1.1</ecNumber>
    </recommendedName>
</protein>
<dbReference type="FunFam" id="3.55.40.20:FF:000001">
    <property type="entry name" value="Superoxide dismutase"/>
    <property type="match status" value="1"/>
</dbReference>
<accession>A0A9C7Q0G4</accession>
<evidence type="ECO:0000256" key="2">
    <source>
        <dbReference type="ARBA" id="ARBA00012682"/>
    </source>
</evidence>
<feature type="binding site" evidence="6">
    <location>
        <position position="179"/>
    </location>
    <ligand>
        <name>Mn(2+)</name>
        <dbReference type="ChEBI" id="CHEBI:29035"/>
    </ligand>
</feature>
<evidence type="ECO:0000256" key="4">
    <source>
        <dbReference type="ARBA" id="ARBA00023002"/>
    </source>
</evidence>
<gene>
    <name evidence="10" type="ORF">GpartN1_g5023.t1</name>
</gene>
<evidence type="ECO:0000313" key="11">
    <source>
        <dbReference type="Proteomes" id="UP001061958"/>
    </source>
</evidence>
<feature type="domain" description="Manganese/iron superoxide dismutase N-terminal" evidence="8">
    <location>
        <begin position="3"/>
        <end position="93"/>
    </location>
</feature>
<dbReference type="EMBL" id="BQMJ01000041">
    <property type="protein sequence ID" value="GJQ13232.1"/>
    <property type="molecule type" value="Genomic_DNA"/>
</dbReference>
<feature type="binding site" evidence="6">
    <location>
        <position position="28"/>
    </location>
    <ligand>
        <name>Mn(2+)</name>
        <dbReference type="ChEBI" id="CHEBI:29035"/>
    </ligand>
</feature>
<dbReference type="GO" id="GO:0005737">
    <property type="term" value="C:cytoplasm"/>
    <property type="evidence" value="ECO:0007669"/>
    <property type="project" value="TreeGrafter"/>
</dbReference>
<proteinExistence type="inferred from homology"/>
<evidence type="ECO:0000259" key="9">
    <source>
        <dbReference type="Pfam" id="PF02777"/>
    </source>
</evidence>
<evidence type="ECO:0000256" key="6">
    <source>
        <dbReference type="PIRSR" id="PIRSR000349-1"/>
    </source>
</evidence>
<dbReference type="GO" id="GO:0046872">
    <property type="term" value="F:metal ion binding"/>
    <property type="evidence" value="ECO:0007669"/>
    <property type="project" value="UniProtKB-KW"/>
</dbReference>
<reference evidence="10" key="2">
    <citation type="submission" date="2022-01" db="EMBL/GenBank/DDBJ databases">
        <authorList>
            <person name="Hirooka S."/>
            <person name="Miyagishima S.Y."/>
        </authorList>
    </citation>
    <scope>NUCLEOTIDE SEQUENCE</scope>
    <source>
        <strain evidence="10">NBRC 102759</strain>
    </source>
</reference>